<reference evidence="1 2" key="1">
    <citation type="submission" date="2019-10" db="EMBL/GenBank/DDBJ databases">
        <title>Genomic and transcriptomic insights into the perfect genentic adaptation of a filamentous nitrogen-fixing cyanobacterium to rice fields.</title>
        <authorList>
            <person name="Chen Z."/>
        </authorList>
    </citation>
    <scope>NUCLEOTIDE SEQUENCE [LARGE SCALE GENOMIC DNA]</scope>
    <source>
        <strain evidence="1">CCNUC1</strain>
    </source>
</reference>
<keyword evidence="2" id="KW-1185">Reference proteome</keyword>
<protein>
    <submittedName>
        <fullName evidence="1">Uncharacterized protein</fullName>
    </submittedName>
</protein>
<evidence type="ECO:0000313" key="2">
    <source>
        <dbReference type="Proteomes" id="UP000326678"/>
    </source>
</evidence>
<proteinExistence type="predicted"/>
<accession>A0A5P8WFE0</accession>
<dbReference type="AlphaFoldDB" id="A0A5P8WFE0"/>
<dbReference type="Proteomes" id="UP000326678">
    <property type="component" value="Chromosome Gxm2"/>
</dbReference>
<name>A0A5P8WFE0_9NOSO</name>
<dbReference type="EMBL" id="CP045227">
    <property type="protein sequence ID" value="QFS51394.1"/>
    <property type="molecule type" value="Genomic_DNA"/>
</dbReference>
<organism evidence="1 2">
    <name type="scientific">Nostoc sphaeroides CCNUC1</name>
    <dbReference type="NCBI Taxonomy" id="2653204"/>
    <lineage>
        <taxon>Bacteria</taxon>
        <taxon>Bacillati</taxon>
        <taxon>Cyanobacteriota</taxon>
        <taxon>Cyanophyceae</taxon>
        <taxon>Nostocales</taxon>
        <taxon>Nostocaceae</taxon>
        <taxon>Nostoc</taxon>
    </lineage>
</organism>
<sequence length="77" mass="8503">MSWVGLGAHSWAKLDPMDHIFQVNYQKQQPHPLKGKTGDDCNQSDGCANAKGERGSIPQMFYAWIDTVVCPSIPSVL</sequence>
<evidence type="ECO:0000313" key="1">
    <source>
        <dbReference type="EMBL" id="QFS51394.1"/>
    </source>
</evidence>
<dbReference type="KEGG" id="nsh:GXM_08888"/>
<gene>
    <name evidence="1" type="ORF">GXM_08888</name>
</gene>